<dbReference type="Proteomes" id="UP001598130">
    <property type="component" value="Unassembled WGS sequence"/>
</dbReference>
<organism evidence="2 3">
    <name type="scientific">Phenylobacterium ferrooxidans</name>
    <dbReference type="NCBI Taxonomy" id="2982689"/>
    <lineage>
        <taxon>Bacteria</taxon>
        <taxon>Pseudomonadati</taxon>
        <taxon>Pseudomonadota</taxon>
        <taxon>Alphaproteobacteria</taxon>
        <taxon>Caulobacterales</taxon>
        <taxon>Caulobacteraceae</taxon>
        <taxon>Phenylobacterium</taxon>
    </lineage>
</organism>
<dbReference type="InterPro" id="IPR000182">
    <property type="entry name" value="GNAT_dom"/>
</dbReference>
<protein>
    <submittedName>
        <fullName evidence="2">GNAT family N-acetyltransferase</fullName>
    </submittedName>
</protein>
<dbReference type="Pfam" id="PF13302">
    <property type="entry name" value="Acetyltransf_3"/>
    <property type="match status" value="1"/>
</dbReference>
<name>A0ABW6D016_9CAUL</name>
<gene>
    <name evidence="2" type="ORF">OCL97_17720</name>
</gene>
<dbReference type="InterPro" id="IPR051531">
    <property type="entry name" value="N-acetyltransferase"/>
</dbReference>
<dbReference type="PANTHER" id="PTHR43792">
    <property type="entry name" value="GNAT FAMILY, PUTATIVE (AFU_ORTHOLOGUE AFUA_3G00765)-RELATED-RELATED"/>
    <property type="match status" value="1"/>
</dbReference>
<evidence type="ECO:0000313" key="2">
    <source>
        <dbReference type="EMBL" id="MFD3265797.1"/>
    </source>
</evidence>
<comment type="caution">
    <text evidence="2">The sequence shown here is derived from an EMBL/GenBank/DDBJ whole genome shotgun (WGS) entry which is preliminary data.</text>
</comment>
<dbReference type="PANTHER" id="PTHR43792:SF1">
    <property type="entry name" value="N-ACETYLTRANSFERASE DOMAIN-CONTAINING PROTEIN"/>
    <property type="match status" value="1"/>
</dbReference>
<dbReference type="PROSITE" id="PS51186">
    <property type="entry name" value="GNAT"/>
    <property type="match status" value="1"/>
</dbReference>
<keyword evidence="3" id="KW-1185">Reference proteome</keyword>
<accession>A0ABW6D016</accession>
<proteinExistence type="predicted"/>
<sequence>MVLETERLFLRQLTPDDDAFILELLNEPGFLENIGDRQVRDLEGARRYVAEGPVVSYARHGFGLWWVGLKATAEPVGICGLIKREVLDHPDIGYAFLARFSGQGFASEAGAAVLAYGRRALGLGRIVAITKPDNDGSVRVLEKIGLTFDGMVNLPDHGGESRYFVSDA</sequence>
<reference evidence="2 3" key="1">
    <citation type="submission" date="2022-09" db="EMBL/GenBank/DDBJ databases">
        <title>New species of Phenylobacterium.</title>
        <authorList>
            <person name="Mieszkin S."/>
        </authorList>
    </citation>
    <scope>NUCLEOTIDE SEQUENCE [LARGE SCALE GENOMIC DNA]</scope>
    <source>
        <strain evidence="2 3">HK31-G</strain>
    </source>
</reference>
<dbReference type="RefSeq" id="WP_377371202.1">
    <property type="nucleotide sequence ID" value="NZ_JAOTJD010000040.1"/>
</dbReference>
<dbReference type="Gene3D" id="3.40.630.30">
    <property type="match status" value="1"/>
</dbReference>
<dbReference type="SUPFAM" id="SSF55729">
    <property type="entry name" value="Acyl-CoA N-acyltransferases (Nat)"/>
    <property type="match status" value="1"/>
</dbReference>
<dbReference type="InterPro" id="IPR016181">
    <property type="entry name" value="Acyl_CoA_acyltransferase"/>
</dbReference>
<evidence type="ECO:0000259" key="1">
    <source>
        <dbReference type="PROSITE" id="PS51186"/>
    </source>
</evidence>
<evidence type="ECO:0000313" key="3">
    <source>
        <dbReference type="Proteomes" id="UP001598130"/>
    </source>
</evidence>
<dbReference type="EMBL" id="JAOTJD010000040">
    <property type="protein sequence ID" value="MFD3265797.1"/>
    <property type="molecule type" value="Genomic_DNA"/>
</dbReference>
<feature type="domain" description="N-acetyltransferase" evidence="1">
    <location>
        <begin position="8"/>
        <end position="168"/>
    </location>
</feature>